<dbReference type="InterPro" id="IPR008271">
    <property type="entry name" value="Ser/Thr_kinase_AS"/>
</dbReference>
<evidence type="ECO:0000259" key="11">
    <source>
        <dbReference type="PROSITE" id="PS50011"/>
    </source>
</evidence>
<dbReference type="SMART" id="SM00220">
    <property type="entry name" value="S_TKc"/>
    <property type="match status" value="1"/>
</dbReference>
<evidence type="ECO:0000256" key="6">
    <source>
        <dbReference type="ARBA" id="ARBA00022840"/>
    </source>
</evidence>
<dbReference type="Pfam" id="PF00069">
    <property type="entry name" value="Pkinase"/>
    <property type="match status" value="2"/>
</dbReference>
<feature type="region of interest" description="Disordered" evidence="10">
    <location>
        <begin position="416"/>
        <end position="454"/>
    </location>
</feature>
<dbReference type="FunFam" id="1.10.510.10:FF:000834">
    <property type="entry name" value="SRSF protein kinase 2"/>
    <property type="match status" value="1"/>
</dbReference>
<protein>
    <recommendedName>
        <fullName evidence="1">non-specific serine/threonine protein kinase</fullName>
        <ecNumber evidence="1">2.7.11.1</ecNumber>
    </recommendedName>
</protein>
<dbReference type="Ensembl" id="ENSCAFT00040023020.1">
    <property type="protein sequence ID" value="ENSCAFP00040019955.1"/>
    <property type="gene ID" value="ENSCAFG00040012462.1"/>
</dbReference>
<evidence type="ECO:0000256" key="3">
    <source>
        <dbReference type="ARBA" id="ARBA00022679"/>
    </source>
</evidence>
<keyword evidence="4 9" id="KW-0547">Nucleotide-binding</keyword>
<feature type="compositionally biased region" description="Basic and acidic residues" evidence="10">
    <location>
        <begin position="1"/>
        <end position="21"/>
    </location>
</feature>
<dbReference type="Proteomes" id="UP000694542">
    <property type="component" value="Chromosome 18"/>
</dbReference>
<dbReference type="PANTHER" id="PTHR47634">
    <property type="entry name" value="PROTEIN KINASE DOMAIN-CONTAINING PROTEIN-RELATED"/>
    <property type="match status" value="1"/>
</dbReference>
<keyword evidence="3" id="KW-0808">Transferase</keyword>
<dbReference type="PANTHER" id="PTHR47634:SF6">
    <property type="entry name" value="SRSF PROTEIN KINASE 2"/>
    <property type="match status" value="1"/>
</dbReference>
<evidence type="ECO:0000256" key="7">
    <source>
        <dbReference type="ARBA" id="ARBA00047899"/>
    </source>
</evidence>
<evidence type="ECO:0000256" key="2">
    <source>
        <dbReference type="ARBA" id="ARBA00022527"/>
    </source>
</evidence>
<dbReference type="SUPFAM" id="SSF101447">
    <property type="entry name" value="Formin homology 2 domain (FH2 domain)"/>
    <property type="match status" value="1"/>
</dbReference>
<feature type="region of interest" description="Disordered" evidence="10">
    <location>
        <begin position="483"/>
        <end position="601"/>
    </location>
</feature>
<dbReference type="AlphaFoldDB" id="A0A8C0YWX3"/>
<dbReference type="Gene3D" id="3.30.200.20">
    <property type="entry name" value="Phosphorylase Kinase, domain 1"/>
    <property type="match status" value="1"/>
</dbReference>
<evidence type="ECO:0000256" key="9">
    <source>
        <dbReference type="PROSITE-ProRule" id="PRU10141"/>
    </source>
</evidence>
<dbReference type="FunFam" id="3.30.200.20:FF:000163">
    <property type="entry name" value="SRSF protein kinase 2 isoform X1"/>
    <property type="match status" value="1"/>
</dbReference>
<feature type="compositionally biased region" description="Basic residues" evidence="10">
    <location>
        <begin position="74"/>
        <end position="94"/>
    </location>
</feature>
<dbReference type="GO" id="GO:0004674">
    <property type="term" value="F:protein serine/threonine kinase activity"/>
    <property type="evidence" value="ECO:0007669"/>
    <property type="project" value="UniProtKB-KW"/>
</dbReference>
<keyword evidence="2" id="KW-0723">Serine/threonine-protein kinase</keyword>
<feature type="compositionally biased region" description="Basic residues" evidence="10">
    <location>
        <begin position="442"/>
        <end position="454"/>
    </location>
</feature>
<feature type="compositionally biased region" description="Acidic residues" evidence="10">
    <location>
        <begin position="221"/>
        <end position="238"/>
    </location>
</feature>
<dbReference type="GO" id="GO:0005524">
    <property type="term" value="F:ATP binding"/>
    <property type="evidence" value="ECO:0007669"/>
    <property type="project" value="UniProtKB-UniRule"/>
</dbReference>
<accession>A0A8C0YWX3</accession>
<dbReference type="InterPro" id="IPR000719">
    <property type="entry name" value="Prot_kinase_dom"/>
</dbReference>
<feature type="domain" description="Protein kinase" evidence="11">
    <location>
        <begin position="258"/>
        <end position="894"/>
    </location>
</feature>
<feature type="compositionally biased region" description="Acidic residues" evidence="10">
    <location>
        <begin position="520"/>
        <end position="529"/>
    </location>
</feature>
<dbReference type="InterPro" id="IPR011009">
    <property type="entry name" value="Kinase-like_dom_sf"/>
</dbReference>
<dbReference type="FunFam" id="1.10.510.10:FF:000427">
    <property type="entry name" value="SRSF protein kinase 2 isoform X1"/>
    <property type="match status" value="1"/>
</dbReference>
<evidence type="ECO:0000256" key="1">
    <source>
        <dbReference type="ARBA" id="ARBA00012513"/>
    </source>
</evidence>
<feature type="binding site" evidence="9">
    <location>
        <position position="287"/>
    </location>
    <ligand>
        <name>ATP</name>
        <dbReference type="ChEBI" id="CHEBI:30616"/>
    </ligand>
</feature>
<evidence type="ECO:0000256" key="5">
    <source>
        <dbReference type="ARBA" id="ARBA00022777"/>
    </source>
</evidence>
<comment type="catalytic activity">
    <reaction evidence="7">
        <text>L-threonyl-[protein] + ATP = O-phospho-L-threonyl-[protein] + ADP + H(+)</text>
        <dbReference type="Rhea" id="RHEA:46608"/>
        <dbReference type="Rhea" id="RHEA-COMP:11060"/>
        <dbReference type="Rhea" id="RHEA-COMP:11605"/>
        <dbReference type="ChEBI" id="CHEBI:15378"/>
        <dbReference type="ChEBI" id="CHEBI:30013"/>
        <dbReference type="ChEBI" id="CHEBI:30616"/>
        <dbReference type="ChEBI" id="CHEBI:61977"/>
        <dbReference type="ChEBI" id="CHEBI:456216"/>
        <dbReference type="EC" id="2.7.11.1"/>
    </reaction>
</comment>
<proteinExistence type="predicted"/>
<feature type="compositionally biased region" description="Basic residues" evidence="10">
    <location>
        <begin position="179"/>
        <end position="191"/>
    </location>
</feature>
<dbReference type="FunFam" id="1.10.510.10:FF:000491">
    <property type="entry name" value="SRSF protein kinase 2 isoform X1"/>
    <property type="match status" value="1"/>
</dbReference>
<feature type="region of interest" description="Disordered" evidence="10">
    <location>
        <begin position="641"/>
        <end position="683"/>
    </location>
</feature>
<reference evidence="12" key="2">
    <citation type="submission" date="2025-08" db="UniProtKB">
        <authorList>
            <consortium name="Ensembl"/>
        </authorList>
    </citation>
    <scope>IDENTIFICATION</scope>
</reference>
<dbReference type="SUPFAM" id="SSF56112">
    <property type="entry name" value="Protein kinase-like (PK-like)"/>
    <property type="match status" value="1"/>
</dbReference>
<dbReference type="PROSITE" id="PS50011">
    <property type="entry name" value="PROTEIN_KINASE_DOM"/>
    <property type="match status" value="1"/>
</dbReference>
<feature type="compositionally biased region" description="Gly residues" evidence="10">
    <location>
        <begin position="49"/>
        <end position="73"/>
    </location>
</feature>
<dbReference type="InterPro" id="IPR017441">
    <property type="entry name" value="Protein_kinase_ATP_BS"/>
</dbReference>
<evidence type="ECO:0000313" key="12">
    <source>
        <dbReference type="Ensembl" id="ENSCAFP00040019955.1"/>
    </source>
</evidence>
<feature type="compositionally biased region" description="Pro residues" evidence="10">
    <location>
        <begin position="201"/>
        <end position="220"/>
    </location>
</feature>
<feature type="compositionally biased region" description="Basic residues" evidence="10">
    <location>
        <begin position="22"/>
        <end position="32"/>
    </location>
</feature>
<comment type="catalytic activity">
    <reaction evidence="8">
        <text>L-seryl-[protein] + ATP = O-phospho-L-seryl-[protein] + ADP + H(+)</text>
        <dbReference type="Rhea" id="RHEA:17989"/>
        <dbReference type="Rhea" id="RHEA-COMP:9863"/>
        <dbReference type="Rhea" id="RHEA-COMP:11604"/>
        <dbReference type="ChEBI" id="CHEBI:15378"/>
        <dbReference type="ChEBI" id="CHEBI:29999"/>
        <dbReference type="ChEBI" id="CHEBI:30616"/>
        <dbReference type="ChEBI" id="CHEBI:83421"/>
        <dbReference type="ChEBI" id="CHEBI:456216"/>
        <dbReference type="EC" id="2.7.11.1"/>
    </reaction>
</comment>
<dbReference type="Gene3D" id="1.10.510.10">
    <property type="entry name" value="Transferase(Phosphotransferase) domain 1"/>
    <property type="match status" value="3"/>
</dbReference>
<evidence type="ECO:0000256" key="10">
    <source>
        <dbReference type="SAM" id="MobiDB-lite"/>
    </source>
</evidence>
<feature type="region of interest" description="Disordered" evidence="10">
    <location>
        <begin position="1"/>
        <end position="242"/>
    </location>
</feature>
<keyword evidence="5" id="KW-0418">Kinase</keyword>
<evidence type="ECO:0000256" key="4">
    <source>
        <dbReference type="ARBA" id="ARBA00022741"/>
    </source>
</evidence>
<dbReference type="PROSITE" id="PS00108">
    <property type="entry name" value="PROTEIN_KINASE_ST"/>
    <property type="match status" value="1"/>
</dbReference>
<name>A0A8C0YWX3_CANLF</name>
<sequence>MSGSKGGEEAARRAVVRDPRGRRPGRGARGARRGGGPGPRCVGRRPGGRGRGGGGPGTRGAGAGRPRGGAGGRGRGRGRGRGGRRPGRRLRGRGRWAGGGGRGGAGGAGLGGPPREQRQRRRRRRRRRGGRLLPAGGASGGGCSPARLGSRVAAAAAAEPPPPLGRVGMSSRKVLAIQARKRRPKREKHPKKPEPQQKAPLVPPPPPPPPPPPLPDPTPPEPEEEILGSDDEEQEDPADYCKGGYHPVKIGDLFNGRYHVIRKLGWGHFSTVWLCWDMQGKRFVAMKVVKSAQHYTETALDEIKLLKCVRESDPTDPNKDMVVQLIDDFKISGMNGIHVCMVFEVLGHHLLKWIIKSNYQGLPVRCVKSIIRQVLQGLDYLHSKCKIIHTDIKPENILMCVDDAYVRRMAAEATEWQKAGAPPPSGSAVSTAPQQKPIGKISKNKKKKLKKKQKRQAELLEKRLQEIEELEREAERKIIEENITSAVPSNEQDDEYRPEGKLKAAGLEDAAESEPVNDNGEAEDQEEKEDTEKENTEKDEDDVEQELTNADPAWIESPKTNGHIENGPFLLEQQLDDEDDEEEDCPNPEEYNLDEPNAESDYTYSSSYEQFNGELPNGRHKIPESQFPEFSTSLFSGPLEPVACGSALSEGSPLTEPEESSPSHDRSRTVSASSTGDLPKTKTRAADLLVNPLDPRNADKIRVKIADLGNACWVHKHFTEDIQTRQYRSIEVLIGAGYSTPADIWSTACMAFELATGDYLFEPHSGEDYSRDEDHIAHIIELLGSIPRHFALSGKYSREFFNRRDHIALIIELLGKVPRKYAMLGKYSKEFFTRKGELRHITKLKPWSLFDVLVEKYGWPHEDAAQFTDFLIPMLEMVPEKRASAGECLRHPWLNS</sequence>
<dbReference type="InterPro" id="IPR051334">
    <property type="entry name" value="SRPK"/>
</dbReference>
<feature type="compositionally biased region" description="Gly residues" evidence="10">
    <location>
        <begin position="95"/>
        <end position="112"/>
    </location>
</feature>
<feature type="compositionally biased region" description="Acidic residues" evidence="10">
    <location>
        <begin position="574"/>
        <end position="598"/>
    </location>
</feature>
<dbReference type="EC" id="2.7.11.1" evidence="1"/>
<organism evidence="12 13">
    <name type="scientific">Canis lupus familiaris</name>
    <name type="common">Dog</name>
    <name type="synonym">Canis familiaris</name>
    <dbReference type="NCBI Taxonomy" id="9615"/>
    <lineage>
        <taxon>Eukaryota</taxon>
        <taxon>Metazoa</taxon>
        <taxon>Chordata</taxon>
        <taxon>Craniata</taxon>
        <taxon>Vertebrata</taxon>
        <taxon>Euteleostomi</taxon>
        <taxon>Mammalia</taxon>
        <taxon>Eutheria</taxon>
        <taxon>Laurasiatheria</taxon>
        <taxon>Carnivora</taxon>
        <taxon>Caniformia</taxon>
        <taxon>Canidae</taxon>
        <taxon>Canis</taxon>
    </lineage>
</organism>
<feature type="compositionally biased region" description="Basic residues" evidence="10">
    <location>
        <begin position="118"/>
        <end position="130"/>
    </location>
</feature>
<evidence type="ECO:0000313" key="13">
    <source>
        <dbReference type="Proteomes" id="UP000694542"/>
    </source>
</evidence>
<evidence type="ECO:0000256" key="8">
    <source>
        <dbReference type="ARBA" id="ARBA00048679"/>
    </source>
</evidence>
<keyword evidence="6 9" id="KW-0067">ATP-binding</keyword>
<reference evidence="12" key="1">
    <citation type="submission" date="2018-10" db="EMBL/GenBank/DDBJ databases">
        <title>De novo assembly of a Great Dane genome.</title>
        <authorList>
            <person name="Kidd J.M."/>
            <person name="Pendleton A.L."/>
            <person name="Shen F."/>
            <person name="Emery S."/>
        </authorList>
    </citation>
    <scope>NUCLEOTIDE SEQUENCE [LARGE SCALE GENOMIC DNA]</scope>
    <source>
        <strain evidence="12">Great Dane</strain>
    </source>
</reference>
<dbReference type="PROSITE" id="PS00107">
    <property type="entry name" value="PROTEIN_KINASE_ATP"/>
    <property type="match status" value="1"/>
</dbReference>